<evidence type="ECO:0000313" key="2">
    <source>
        <dbReference type="Proteomes" id="UP000886595"/>
    </source>
</evidence>
<reference evidence="1 2" key="1">
    <citation type="submission" date="2020-02" db="EMBL/GenBank/DDBJ databases">
        <authorList>
            <person name="Ma Q."/>
            <person name="Huang Y."/>
            <person name="Song X."/>
            <person name="Pei D."/>
        </authorList>
    </citation>
    <scope>NUCLEOTIDE SEQUENCE [LARGE SCALE GENOMIC DNA]</scope>
    <source>
        <strain evidence="1">Sxm20200214</strain>
        <tissue evidence="1">Leaf</tissue>
    </source>
</reference>
<comment type="caution">
    <text evidence="1">The sequence shown here is derived from an EMBL/GenBank/DDBJ whole genome shotgun (WGS) entry which is preliminary data.</text>
</comment>
<gene>
    <name evidence="1" type="ORF">Bca52824_042767</name>
</gene>
<name>A0A8X7RXV4_BRACI</name>
<dbReference type="Proteomes" id="UP000886595">
    <property type="component" value="Unassembled WGS sequence"/>
</dbReference>
<dbReference type="Gene3D" id="3.40.50.720">
    <property type="entry name" value="NAD(P)-binding Rossmann-like Domain"/>
    <property type="match status" value="1"/>
</dbReference>
<dbReference type="EMBL" id="JAAMPC010000009">
    <property type="protein sequence ID" value="KAG2296098.1"/>
    <property type="molecule type" value="Genomic_DNA"/>
</dbReference>
<sequence length="141" mass="16285">MIAARTKLNPVWFQDLSPIKGLVFQEKHTYEKNLPFPSSFCTYKPTSTTRNIYHHRLNQNVSLGHSSPLIQEEGIGSPLSDICEFKFLAESCKSFEPDSVVHFGEQRYSPYSMIYRSGSRSVFTQHNNVIGNIQDYFYHKT</sequence>
<protein>
    <submittedName>
        <fullName evidence="1">Uncharacterized protein</fullName>
    </submittedName>
</protein>
<organism evidence="1 2">
    <name type="scientific">Brassica carinata</name>
    <name type="common">Ethiopian mustard</name>
    <name type="synonym">Abyssinian cabbage</name>
    <dbReference type="NCBI Taxonomy" id="52824"/>
    <lineage>
        <taxon>Eukaryota</taxon>
        <taxon>Viridiplantae</taxon>
        <taxon>Streptophyta</taxon>
        <taxon>Embryophyta</taxon>
        <taxon>Tracheophyta</taxon>
        <taxon>Spermatophyta</taxon>
        <taxon>Magnoliopsida</taxon>
        <taxon>eudicotyledons</taxon>
        <taxon>Gunneridae</taxon>
        <taxon>Pentapetalae</taxon>
        <taxon>rosids</taxon>
        <taxon>malvids</taxon>
        <taxon>Brassicales</taxon>
        <taxon>Brassicaceae</taxon>
        <taxon>Brassiceae</taxon>
        <taxon>Brassica</taxon>
    </lineage>
</organism>
<keyword evidence="2" id="KW-1185">Reference proteome</keyword>
<evidence type="ECO:0000313" key="1">
    <source>
        <dbReference type="EMBL" id="KAG2296098.1"/>
    </source>
</evidence>
<accession>A0A8X7RXV4</accession>
<dbReference type="AlphaFoldDB" id="A0A8X7RXV4"/>
<proteinExistence type="predicted"/>